<evidence type="ECO:0000313" key="2">
    <source>
        <dbReference type="Proteomes" id="UP000824164"/>
    </source>
</evidence>
<evidence type="ECO:0000313" key="1">
    <source>
        <dbReference type="EMBL" id="HIU01812.1"/>
    </source>
</evidence>
<reference evidence="1" key="2">
    <citation type="journal article" date="2021" name="PeerJ">
        <title>Extensive microbial diversity within the chicken gut microbiome revealed by metagenomics and culture.</title>
        <authorList>
            <person name="Gilroy R."/>
            <person name="Ravi A."/>
            <person name="Getino M."/>
            <person name="Pursley I."/>
            <person name="Horton D.L."/>
            <person name="Alikhan N.F."/>
            <person name="Baker D."/>
            <person name="Gharbi K."/>
            <person name="Hall N."/>
            <person name="Watson M."/>
            <person name="Adriaenssens E.M."/>
            <person name="Foster-Nyarko E."/>
            <person name="Jarju S."/>
            <person name="Secka A."/>
            <person name="Antonio M."/>
            <person name="Oren A."/>
            <person name="Chaudhuri R.R."/>
            <person name="La Ragione R."/>
            <person name="Hildebrand F."/>
            <person name="Pallen M.J."/>
        </authorList>
    </citation>
    <scope>NUCLEOTIDE SEQUENCE</scope>
    <source>
        <strain evidence="1">CHK187-14744</strain>
    </source>
</reference>
<dbReference type="Proteomes" id="UP000824164">
    <property type="component" value="Unassembled WGS sequence"/>
</dbReference>
<sequence>MILFKNMMPIPYFQKAAFTGSDQGMRYRLCKIEQDDQTFLQAAVWPDLFCYDKTPEDQKIFQLFDFSREGIQSAVDWMNQMHDEHFHT</sequence>
<accession>A0A9D1HGK3</accession>
<gene>
    <name evidence="1" type="ORF">IAB63_00985</name>
</gene>
<evidence type="ECO:0008006" key="3">
    <source>
        <dbReference type="Google" id="ProtNLM"/>
    </source>
</evidence>
<reference evidence="1" key="1">
    <citation type="submission" date="2020-10" db="EMBL/GenBank/DDBJ databases">
        <authorList>
            <person name="Gilroy R."/>
        </authorList>
    </citation>
    <scope>NUCLEOTIDE SEQUENCE</scope>
    <source>
        <strain evidence="1">CHK187-14744</strain>
    </source>
</reference>
<organism evidence="1 2">
    <name type="scientific">Candidatus Onthocola gallistercoris</name>
    <dbReference type="NCBI Taxonomy" id="2840876"/>
    <lineage>
        <taxon>Bacteria</taxon>
        <taxon>Bacillati</taxon>
        <taxon>Bacillota</taxon>
        <taxon>Bacilli</taxon>
        <taxon>Candidatus Onthocola</taxon>
    </lineage>
</organism>
<proteinExistence type="predicted"/>
<comment type="caution">
    <text evidence="1">The sequence shown here is derived from an EMBL/GenBank/DDBJ whole genome shotgun (WGS) entry which is preliminary data.</text>
</comment>
<name>A0A9D1HGK3_9FIRM</name>
<dbReference type="EMBL" id="DVLT01000004">
    <property type="protein sequence ID" value="HIU01812.1"/>
    <property type="molecule type" value="Genomic_DNA"/>
</dbReference>
<protein>
    <recommendedName>
        <fullName evidence="3">GNAT family acetyltransferase</fullName>
    </recommendedName>
</protein>
<dbReference type="AlphaFoldDB" id="A0A9D1HGK3"/>